<dbReference type="Proteomes" id="UP000199800">
    <property type="component" value="Unassembled WGS sequence"/>
</dbReference>
<evidence type="ECO:0000313" key="6">
    <source>
        <dbReference type="Proteomes" id="UP000199800"/>
    </source>
</evidence>
<dbReference type="PROSITE" id="PS51118">
    <property type="entry name" value="HTH_HXLR"/>
    <property type="match status" value="1"/>
</dbReference>
<dbReference type="InterPro" id="IPR036390">
    <property type="entry name" value="WH_DNA-bd_sf"/>
</dbReference>
<evidence type="ECO:0000259" key="4">
    <source>
        <dbReference type="PROSITE" id="PS51118"/>
    </source>
</evidence>
<dbReference type="InterPro" id="IPR036388">
    <property type="entry name" value="WH-like_DNA-bd_sf"/>
</dbReference>
<dbReference type="EMBL" id="FOHN01000007">
    <property type="protein sequence ID" value="SET05946.1"/>
    <property type="molecule type" value="Genomic_DNA"/>
</dbReference>
<evidence type="ECO:0000313" key="5">
    <source>
        <dbReference type="EMBL" id="SET05946.1"/>
    </source>
</evidence>
<dbReference type="STRING" id="29364.SAMN04487772_107120"/>
<evidence type="ECO:0000256" key="1">
    <source>
        <dbReference type="ARBA" id="ARBA00023015"/>
    </source>
</evidence>
<dbReference type="PANTHER" id="PTHR33204:SF29">
    <property type="entry name" value="TRANSCRIPTIONAL REGULATOR"/>
    <property type="match status" value="1"/>
</dbReference>
<accession>A0A1I0BHD7</accession>
<evidence type="ECO:0000256" key="3">
    <source>
        <dbReference type="ARBA" id="ARBA00023163"/>
    </source>
</evidence>
<dbReference type="GO" id="GO:0003677">
    <property type="term" value="F:DNA binding"/>
    <property type="evidence" value="ECO:0007669"/>
    <property type="project" value="UniProtKB-KW"/>
</dbReference>
<name>A0A1I0BHD7_9FIRM</name>
<dbReference type="PANTHER" id="PTHR33204">
    <property type="entry name" value="TRANSCRIPTIONAL REGULATOR, MARR FAMILY"/>
    <property type="match status" value="1"/>
</dbReference>
<dbReference type="Gene3D" id="1.10.10.10">
    <property type="entry name" value="Winged helix-like DNA-binding domain superfamily/Winged helix DNA-binding domain"/>
    <property type="match status" value="1"/>
</dbReference>
<sequence>MSKKEPLCENIAGEGCGLKKVINIVGGKWKIMILCVIDKEEIVRYGDLRRSVFGITNTMLANSLKELESDGLIHRQQYDEMPVRVEYSLTEKAKSLIPILLQLKKWGESNL</sequence>
<gene>
    <name evidence="5" type="ORF">SAMN04487772_107120</name>
</gene>
<keyword evidence="1" id="KW-0805">Transcription regulation</keyword>
<keyword evidence="2" id="KW-0238">DNA-binding</keyword>
<dbReference type="SUPFAM" id="SSF46785">
    <property type="entry name" value="Winged helix' DNA-binding domain"/>
    <property type="match status" value="1"/>
</dbReference>
<feature type="domain" description="HTH hxlR-type" evidence="4">
    <location>
        <begin position="16"/>
        <end position="111"/>
    </location>
</feature>
<keyword evidence="6" id="KW-1185">Reference proteome</keyword>
<protein>
    <submittedName>
        <fullName evidence="5">Transcriptional regulator, HxlR family</fullName>
    </submittedName>
</protein>
<dbReference type="RefSeq" id="WP_092477463.1">
    <property type="nucleotide sequence ID" value="NZ_FOHN01000007.1"/>
</dbReference>
<dbReference type="InterPro" id="IPR002577">
    <property type="entry name" value="HTH_HxlR"/>
</dbReference>
<dbReference type="Pfam" id="PF01638">
    <property type="entry name" value="HxlR"/>
    <property type="match status" value="1"/>
</dbReference>
<proteinExistence type="predicted"/>
<evidence type="ECO:0000256" key="2">
    <source>
        <dbReference type="ARBA" id="ARBA00023125"/>
    </source>
</evidence>
<keyword evidence="3" id="KW-0804">Transcription</keyword>
<reference evidence="5 6" key="1">
    <citation type="submission" date="2016-10" db="EMBL/GenBank/DDBJ databases">
        <authorList>
            <person name="de Groot N.N."/>
        </authorList>
    </citation>
    <scope>NUCLEOTIDE SEQUENCE [LARGE SCALE GENOMIC DNA]</scope>
    <source>
        <strain evidence="5 6">DSM 1801</strain>
    </source>
</reference>
<organism evidence="5 6">
    <name type="scientific">[Clostridium] polysaccharolyticum</name>
    <dbReference type="NCBI Taxonomy" id="29364"/>
    <lineage>
        <taxon>Bacteria</taxon>
        <taxon>Bacillati</taxon>
        <taxon>Bacillota</taxon>
        <taxon>Clostridia</taxon>
        <taxon>Lachnospirales</taxon>
        <taxon>Lachnospiraceae</taxon>
    </lineage>
</organism>
<dbReference type="AlphaFoldDB" id="A0A1I0BHD7"/>
<dbReference type="OrthoDB" id="9791143at2"/>